<comment type="caution">
    <text evidence="9">The sequence shown here is derived from an EMBL/GenBank/DDBJ whole genome shotgun (WGS) entry which is preliminary data.</text>
</comment>
<keyword evidence="5 8" id="KW-1133">Transmembrane helix</keyword>
<dbReference type="Gene3D" id="1.20.120.1770">
    <property type="match status" value="1"/>
</dbReference>
<feature type="transmembrane region" description="Helical" evidence="8">
    <location>
        <begin position="486"/>
        <end position="507"/>
    </location>
</feature>
<dbReference type="GO" id="GO:1900449">
    <property type="term" value="P:regulation of glutamate receptor signaling pathway"/>
    <property type="evidence" value="ECO:0007669"/>
    <property type="project" value="InterPro"/>
</dbReference>
<proteinExistence type="predicted"/>
<feature type="region of interest" description="Disordered" evidence="7">
    <location>
        <begin position="233"/>
        <end position="266"/>
    </location>
</feature>
<sequence length="671" mass="73840">ANDLNLTYSSMDQNSVACRFTHPFRPMNGSKLHNLDGEFYLIYAAGPFQNNSIQYHRAKRGVSAYHVNLTRIVESRTASDALATDGCGKTVGCLRYPVGCSGTNCSYMATYRYQGGHVIFEMFGKQADWVAIGFSDNDVMPDTDAVVCQRINNQSSTVVIRSSRIPAGEYQRPPLEIANDLVLTGRSFFSQNIQCRFTHPYIPGAGSELRNLSQDAFLLYAKGAITGGEIDYHSRKESRRGASPQRVDLKISSDIGKEEPNEGGISTDGCGKTVGCLRFASGCSGSSCEFVATYKYQPTTKLVMFEMFGKNADWVAIGFSDDKEMPDTDSVFCYNSNGNVLIRSAKLVSRSLPSLEEEKDLVLLENSMEAGIRCRFNYPLTPGNTSKLRSLDQEVFLLYAKGSVSGSPNQHSRSPSGRGSSAEPVNVTTTFEAGASSPSQVKKKVHGSLMAVVWILLASSGLFFARYTRDNWSDYKLFETKVWFQFHRFLMILVVLGTIISIVVIFVDLDEFTKQGGKVKTHAIIGLVVLALAVLQPVGALLRPHPGTPNRPYFNIFHRTLGVSAFVLAIVAIILGLDIFNKDEAYYTVIGYAGFLAGVLIIMEISKFLYERTDETIEEATVPGGMQMQSDIVAKSSFHLTLSQLLLGIVDIVSLVVTVVVIYFISKDDEE</sequence>
<evidence type="ECO:0000256" key="1">
    <source>
        <dbReference type="ARBA" id="ARBA00004370"/>
    </source>
</evidence>
<evidence type="ECO:0000256" key="6">
    <source>
        <dbReference type="ARBA" id="ARBA00023136"/>
    </source>
</evidence>
<keyword evidence="2" id="KW-0813">Transport</keyword>
<dbReference type="AlphaFoldDB" id="A0A6S7ICH8"/>
<feature type="transmembrane region" description="Helical" evidence="8">
    <location>
        <begin position="519"/>
        <end position="541"/>
    </location>
</feature>
<keyword evidence="6 8" id="KW-0472">Membrane</keyword>
<evidence type="ECO:0000256" key="4">
    <source>
        <dbReference type="ARBA" id="ARBA00022982"/>
    </source>
</evidence>
<comment type="subcellular location">
    <subcellularLocation>
        <location evidence="1">Membrane</location>
    </subcellularLocation>
</comment>
<dbReference type="Pfam" id="PF03188">
    <property type="entry name" value="Cytochrom_B561"/>
    <property type="match status" value="1"/>
</dbReference>
<dbReference type="CDD" id="cd09628">
    <property type="entry name" value="DOMON_SDR_2_like"/>
    <property type="match status" value="2"/>
</dbReference>
<dbReference type="InterPro" id="IPR006593">
    <property type="entry name" value="Cyt_b561/ferric_Rdtase_TM"/>
</dbReference>
<dbReference type="SMART" id="SM00665">
    <property type="entry name" value="B561"/>
    <property type="match status" value="1"/>
</dbReference>
<feature type="region of interest" description="Disordered" evidence="7">
    <location>
        <begin position="403"/>
        <end position="424"/>
    </location>
</feature>
<feature type="transmembrane region" description="Helical" evidence="8">
    <location>
        <begin position="445"/>
        <end position="465"/>
    </location>
</feature>
<dbReference type="PANTHER" id="PTHR46902">
    <property type="entry name" value="DOMON DOMAIN-CONTAINING PROTEIN FRRS1L"/>
    <property type="match status" value="1"/>
</dbReference>
<dbReference type="Pfam" id="PF03351">
    <property type="entry name" value="DOMON"/>
    <property type="match status" value="2"/>
</dbReference>
<evidence type="ECO:0000256" key="7">
    <source>
        <dbReference type="SAM" id="MobiDB-lite"/>
    </source>
</evidence>
<reference evidence="9" key="1">
    <citation type="submission" date="2020-04" db="EMBL/GenBank/DDBJ databases">
        <authorList>
            <person name="Alioto T."/>
            <person name="Alioto T."/>
            <person name="Gomez Garrido J."/>
        </authorList>
    </citation>
    <scope>NUCLEOTIDE SEQUENCE</scope>
    <source>
        <strain evidence="9">A484AB</strain>
    </source>
</reference>
<evidence type="ECO:0000256" key="5">
    <source>
        <dbReference type="ARBA" id="ARBA00022989"/>
    </source>
</evidence>
<dbReference type="InterPro" id="IPR042789">
    <property type="entry name" value="FRRS1L"/>
</dbReference>
<protein>
    <submittedName>
        <fullName evidence="9">Uncharacterized protein</fullName>
    </submittedName>
</protein>
<dbReference type="EMBL" id="CACRXK020004724">
    <property type="protein sequence ID" value="CAB4003782.1"/>
    <property type="molecule type" value="Genomic_DNA"/>
</dbReference>
<gene>
    <name evidence="9" type="ORF">PACLA_8A080664</name>
</gene>
<name>A0A6S7ICH8_PARCT</name>
<dbReference type="SMART" id="SM00664">
    <property type="entry name" value="DoH"/>
    <property type="match status" value="2"/>
</dbReference>
<keyword evidence="4" id="KW-0249">Electron transport</keyword>
<feature type="non-terminal residue" evidence="9">
    <location>
        <position position="1"/>
    </location>
</feature>
<dbReference type="InterPro" id="IPR005018">
    <property type="entry name" value="DOMON_domain"/>
</dbReference>
<dbReference type="PROSITE" id="PS50836">
    <property type="entry name" value="DOMON"/>
    <property type="match status" value="2"/>
</dbReference>
<keyword evidence="10" id="KW-1185">Reference proteome</keyword>
<dbReference type="Proteomes" id="UP001152795">
    <property type="component" value="Unassembled WGS sequence"/>
</dbReference>
<feature type="compositionally biased region" description="Polar residues" evidence="7">
    <location>
        <begin position="404"/>
        <end position="419"/>
    </location>
</feature>
<accession>A0A6S7ICH8</accession>
<dbReference type="PANTHER" id="PTHR46902:SF1">
    <property type="entry name" value="DOMON DOMAIN-CONTAINING PROTEIN FRRS1L"/>
    <property type="match status" value="1"/>
</dbReference>
<dbReference type="GO" id="GO:0099072">
    <property type="term" value="P:regulation of postsynaptic membrane neurotransmitter receptor levels"/>
    <property type="evidence" value="ECO:0007669"/>
    <property type="project" value="TreeGrafter"/>
</dbReference>
<organism evidence="9 10">
    <name type="scientific">Paramuricea clavata</name>
    <name type="common">Red gorgonian</name>
    <name type="synonym">Violescent sea-whip</name>
    <dbReference type="NCBI Taxonomy" id="317549"/>
    <lineage>
        <taxon>Eukaryota</taxon>
        <taxon>Metazoa</taxon>
        <taxon>Cnidaria</taxon>
        <taxon>Anthozoa</taxon>
        <taxon>Octocorallia</taxon>
        <taxon>Malacalcyonacea</taxon>
        <taxon>Plexauridae</taxon>
        <taxon>Paramuricea</taxon>
    </lineage>
</organism>
<dbReference type="GO" id="GO:0016020">
    <property type="term" value="C:membrane"/>
    <property type="evidence" value="ECO:0007669"/>
    <property type="project" value="UniProtKB-SubCell"/>
</dbReference>
<feature type="transmembrane region" description="Helical" evidence="8">
    <location>
        <begin position="645"/>
        <end position="665"/>
    </location>
</feature>
<dbReference type="OrthoDB" id="5974263at2759"/>
<dbReference type="PROSITE" id="PS50939">
    <property type="entry name" value="CYTOCHROME_B561"/>
    <property type="match status" value="1"/>
</dbReference>
<keyword evidence="3 8" id="KW-0812">Transmembrane</keyword>
<feature type="transmembrane region" description="Helical" evidence="8">
    <location>
        <begin position="561"/>
        <end position="580"/>
    </location>
</feature>
<feature type="transmembrane region" description="Helical" evidence="8">
    <location>
        <begin position="586"/>
        <end position="603"/>
    </location>
</feature>
<feature type="compositionally biased region" description="Basic and acidic residues" evidence="7">
    <location>
        <begin position="247"/>
        <end position="260"/>
    </location>
</feature>
<dbReference type="CDD" id="cd08760">
    <property type="entry name" value="Cyt_b561_FRRS1_like"/>
    <property type="match status" value="1"/>
</dbReference>
<evidence type="ECO:0000313" key="10">
    <source>
        <dbReference type="Proteomes" id="UP001152795"/>
    </source>
</evidence>
<evidence type="ECO:0000256" key="3">
    <source>
        <dbReference type="ARBA" id="ARBA00022692"/>
    </source>
</evidence>
<evidence type="ECO:0000256" key="2">
    <source>
        <dbReference type="ARBA" id="ARBA00022448"/>
    </source>
</evidence>
<evidence type="ECO:0000313" key="9">
    <source>
        <dbReference type="EMBL" id="CAB4003782.1"/>
    </source>
</evidence>
<evidence type="ECO:0000256" key="8">
    <source>
        <dbReference type="SAM" id="Phobius"/>
    </source>
</evidence>